<gene>
    <name evidence="5" type="ordered locus">Desru_3067</name>
</gene>
<dbReference type="Gene3D" id="3.10.290.10">
    <property type="entry name" value="RNA-binding S4 domain"/>
    <property type="match status" value="1"/>
</dbReference>
<evidence type="ECO:0000256" key="1">
    <source>
        <dbReference type="ARBA" id="ARBA00022884"/>
    </source>
</evidence>
<feature type="domain" description="RNA-binding S4" evidence="4">
    <location>
        <begin position="30"/>
        <end position="95"/>
    </location>
</feature>
<dbReference type="AlphaFoldDB" id="F6DU93"/>
<sequence length="292" mass="32626">MNRAARVYLWTERIFYGKFLEDETLAITKERLDVYLVNNNFFSSREKARAAVMAGLVFLDGQRVDKPGHPVKPGTKIEIQGNPLPYVSRGGLKLEKALQAFQINLQDRVVLDIGASTGGFTDCALQNGAKRVYAVDVGYGQLAWKLRSDPRVVSLERTNIRYLEPEALEERPDFVTVDVSFISLALVLPRVAMLTLPVTEGIALIKPQFEAGKERVGKKGVVREPEVHRDVIEKVIGVVDHLGWQVGGLDFSPVRGPEGNIEYLLYFLKGHSPQELITDCDEVVARAHRELS</sequence>
<dbReference type="GO" id="GO:0003723">
    <property type="term" value="F:RNA binding"/>
    <property type="evidence" value="ECO:0007669"/>
    <property type="project" value="UniProtKB-KW"/>
</dbReference>
<dbReference type="PROSITE" id="PS50889">
    <property type="entry name" value="S4"/>
    <property type="match status" value="1"/>
</dbReference>
<evidence type="ECO:0000256" key="2">
    <source>
        <dbReference type="ARBA" id="ARBA00029460"/>
    </source>
</evidence>
<keyword evidence="1 3" id="KW-0694">RNA-binding</keyword>
<dbReference type="KEGG" id="dru:Desru_3067"/>
<dbReference type="SUPFAM" id="SSF55174">
    <property type="entry name" value="Alpha-L RNA-binding motif"/>
    <property type="match status" value="1"/>
</dbReference>
<dbReference type="PANTHER" id="PTHR32319:SF0">
    <property type="entry name" value="BACTERIAL HEMOLYSIN-LIKE PROTEIN"/>
    <property type="match status" value="1"/>
</dbReference>
<dbReference type="NCBIfam" id="TIGR00478">
    <property type="entry name" value="tly"/>
    <property type="match status" value="1"/>
</dbReference>
<dbReference type="HOGENOM" id="CLU_058015_3_0_9"/>
<dbReference type="Pfam" id="PF01479">
    <property type="entry name" value="S4"/>
    <property type="match status" value="1"/>
</dbReference>
<dbReference type="PIRSF" id="PIRSF005578">
    <property type="entry name" value="TlyA"/>
    <property type="match status" value="1"/>
</dbReference>
<dbReference type="Pfam" id="PF01728">
    <property type="entry name" value="FtsJ"/>
    <property type="match status" value="1"/>
</dbReference>
<accession>F6DU93</accession>
<dbReference type="GO" id="GO:0032259">
    <property type="term" value="P:methylation"/>
    <property type="evidence" value="ECO:0007669"/>
    <property type="project" value="InterPro"/>
</dbReference>
<comment type="similarity">
    <text evidence="2">Belongs to the TlyA family.</text>
</comment>
<dbReference type="EMBL" id="CP002780">
    <property type="protein sequence ID" value="AEG61278.1"/>
    <property type="molecule type" value="Genomic_DNA"/>
</dbReference>
<evidence type="ECO:0000313" key="6">
    <source>
        <dbReference type="Proteomes" id="UP000009234"/>
    </source>
</evidence>
<protein>
    <submittedName>
        <fullName evidence="5">Hemolysin A</fullName>
    </submittedName>
</protein>
<name>F6DU93_DESRL</name>
<dbReference type="InterPro" id="IPR002877">
    <property type="entry name" value="RNA_MeTrfase_FtsJ_dom"/>
</dbReference>
<dbReference type="InterPro" id="IPR036986">
    <property type="entry name" value="S4_RNA-bd_sf"/>
</dbReference>
<keyword evidence="6" id="KW-1185">Reference proteome</keyword>
<dbReference type="InterPro" id="IPR047048">
    <property type="entry name" value="TlyA"/>
</dbReference>
<proteinExistence type="inferred from homology"/>
<dbReference type="CDD" id="cd00165">
    <property type="entry name" value="S4"/>
    <property type="match status" value="1"/>
</dbReference>
<dbReference type="GO" id="GO:0008168">
    <property type="term" value="F:methyltransferase activity"/>
    <property type="evidence" value="ECO:0007669"/>
    <property type="project" value="InterPro"/>
</dbReference>
<dbReference type="SUPFAM" id="SSF53335">
    <property type="entry name" value="S-adenosyl-L-methionine-dependent methyltransferases"/>
    <property type="match status" value="1"/>
</dbReference>
<dbReference type="STRING" id="696281.Desru_3067"/>
<dbReference type="InterPro" id="IPR004538">
    <property type="entry name" value="Hemolysin_A/TlyA"/>
</dbReference>
<dbReference type="Proteomes" id="UP000009234">
    <property type="component" value="Chromosome"/>
</dbReference>
<dbReference type="eggNOG" id="COG1189">
    <property type="taxonomic scope" value="Bacteria"/>
</dbReference>
<evidence type="ECO:0000256" key="3">
    <source>
        <dbReference type="PROSITE-ProRule" id="PRU00182"/>
    </source>
</evidence>
<dbReference type="InterPro" id="IPR029063">
    <property type="entry name" value="SAM-dependent_MTases_sf"/>
</dbReference>
<dbReference type="SMART" id="SM00363">
    <property type="entry name" value="S4"/>
    <property type="match status" value="1"/>
</dbReference>
<reference evidence="5 6" key="2">
    <citation type="journal article" date="2012" name="Stand. Genomic Sci.">
        <title>Complete genome sequence of the sulfate-reducing firmicute Desulfotomaculum ruminis type strain (DL(T)).</title>
        <authorList>
            <person name="Spring S."/>
            <person name="Visser M."/>
            <person name="Lu M."/>
            <person name="Copeland A."/>
            <person name="Lapidus A."/>
            <person name="Lucas S."/>
            <person name="Cheng J.F."/>
            <person name="Han C."/>
            <person name="Tapia R."/>
            <person name="Goodwin L.A."/>
            <person name="Pitluck S."/>
            <person name="Ivanova N."/>
            <person name="Land M."/>
            <person name="Hauser L."/>
            <person name="Larimer F."/>
            <person name="Rohde M."/>
            <person name="Goker M."/>
            <person name="Detter J.C."/>
            <person name="Kyrpides N.C."/>
            <person name="Woyke T."/>
            <person name="Schaap P.J."/>
            <person name="Plugge C.M."/>
            <person name="Muyzer G."/>
            <person name="Kuever J."/>
            <person name="Pereira I.A."/>
            <person name="Parshina S.N."/>
            <person name="Bernier-Latmani R."/>
            <person name="Stams A.J."/>
            <person name="Klenk H.P."/>
        </authorList>
    </citation>
    <scope>NUCLEOTIDE SEQUENCE [LARGE SCALE GENOMIC DNA]</scope>
    <source>
        <strain evidence="6">ATCC 23193 / DSM 2154 / NCIB 8452 / DL</strain>
    </source>
</reference>
<evidence type="ECO:0000259" key="4">
    <source>
        <dbReference type="SMART" id="SM00363"/>
    </source>
</evidence>
<evidence type="ECO:0000313" key="5">
    <source>
        <dbReference type="EMBL" id="AEG61278.1"/>
    </source>
</evidence>
<dbReference type="InterPro" id="IPR002942">
    <property type="entry name" value="S4_RNA-bd"/>
</dbReference>
<dbReference type="CDD" id="cd02440">
    <property type="entry name" value="AdoMet_MTases"/>
    <property type="match status" value="1"/>
</dbReference>
<dbReference type="PANTHER" id="PTHR32319">
    <property type="entry name" value="BACTERIAL HEMOLYSIN-LIKE PROTEIN"/>
    <property type="match status" value="1"/>
</dbReference>
<organism evidence="5 6">
    <name type="scientific">Desulforamulus ruminis (strain ATCC 23193 / DSM 2154 / NCIMB 8452 / DL)</name>
    <name type="common">Desulfotomaculum ruminis</name>
    <dbReference type="NCBI Taxonomy" id="696281"/>
    <lineage>
        <taxon>Bacteria</taxon>
        <taxon>Bacillati</taxon>
        <taxon>Bacillota</taxon>
        <taxon>Clostridia</taxon>
        <taxon>Eubacteriales</taxon>
        <taxon>Peptococcaceae</taxon>
        <taxon>Desulforamulus</taxon>
    </lineage>
</organism>
<reference evidence="6" key="1">
    <citation type="submission" date="2011-05" db="EMBL/GenBank/DDBJ databases">
        <title>Complete sequence of Desulfotomaculum ruminis DSM 2154.</title>
        <authorList>
            <person name="Lucas S."/>
            <person name="Copeland A."/>
            <person name="Lapidus A."/>
            <person name="Cheng J.-F."/>
            <person name="Goodwin L."/>
            <person name="Pitluck S."/>
            <person name="Lu M."/>
            <person name="Detter J.C."/>
            <person name="Han C."/>
            <person name="Tapia R."/>
            <person name="Land M."/>
            <person name="Hauser L."/>
            <person name="Kyrpides N."/>
            <person name="Ivanova N."/>
            <person name="Mikhailova N."/>
            <person name="Pagani I."/>
            <person name="Stams A.J.M."/>
            <person name="Plugge C.M."/>
            <person name="Muyzer G."/>
            <person name="Kuever J."/>
            <person name="Parshina S.N."/>
            <person name="Ivanova A.E."/>
            <person name="Nazina T.N."/>
            <person name="Brambilla E."/>
            <person name="Spring S."/>
            <person name="Klenk H.-P."/>
            <person name="Woyke T."/>
        </authorList>
    </citation>
    <scope>NUCLEOTIDE SEQUENCE [LARGE SCALE GENOMIC DNA]</scope>
    <source>
        <strain evidence="6">ATCC 23193 / DSM 2154 / NCIB 8452 / DL</strain>
    </source>
</reference>
<dbReference type="Gene3D" id="3.40.50.150">
    <property type="entry name" value="Vaccinia Virus protein VP39"/>
    <property type="match status" value="1"/>
</dbReference>